<dbReference type="EMBL" id="JFHR01000031">
    <property type="protein sequence ID" value="KEQ52948.1"/>
    <property type="molecule type" value="Genomic_DNA"/>
</dbReference>
<accession>A0A081RCM5</accession>
<keyword evidence="1" id="KW-1133">Transmembrane helix</keyword>
<dbReference type="Proteomes" id="UP000028411">
    <property type="component" value="Unassembled WGS sequence"/>
</dbReference>
<dbReference type="Pfam" id="PF14329">
    <property type="entry name" value="DUF4386"/>
    <property type="match status" value="1"/>
</dbReference>
<organism evidence="2 3">
    <name type="scientific">Sphingobium chlorophenolicum</name>
    <dbReference type="NCBI Taxonomy" id="46429"/>
    <lineage>
        <taxon>Bacteria</taxon>
        <taxon>Pseudomonadati</taxon>
        <taxon>Pseudomonadota</taxon>
        <taxon>Alphaproteobacteria</taxon>
        <taxon>Sphingomonadales</taxon>
        <taxon>Sphingomonadaceae</taxon>
        <taxon>Sphingobium</taxon>
    </lineage>
</organism>
<evidence type="ECO:0000256" key="1">
    <source>
        <dbReference type="SAM" id="Phobius"/>
    </source>
</evidence>
<protein>
    <recommendedName>
        <fullName evidence="4">DUF4386 domain-containing protein</fullName>
    </recommendedName>
</protein>
<evidence type="ECO:0000313" key="2">
    <source>
        <dbReference type="EMBL" id="KEQ52948.1"/>
    </source>
</evidence>
<dbReference type="AlphaFoldDB" id="A0A081RCM5"/>
<proteinExistence type="predicted"/>
<dbReference type="OrthoDB" id="5421633at2"/>
<feature type="transmembrane region" description="Helical" evidence="1">
    <location>
        <begin position="207"/>
        <end position="224"/>
    </location>
</feature>
<feature type="transmembrane region" description="Helical" evidence="1">
    <location>
        <begin position="146"/>
        <end position="164"/>
    </location>
</feature>
<feature type="transmembrane region" description="Helical" evidence="1">
    <location>
        <begin position="94"/>
        <end position="116"/>
    </location>
</feature>
<gene>
    <name evidence="2" type="ORF">BV95_02739</name>
</gene>
<dbReference type="eggNOG" id="ENOG502ZF5I">
    <property type="taxonomic scope" value="Bacteria"/>
</dbReference>
<keyword evidence="1" id="KW-0472">Membrane</keyword>
<comment type="caution">
    <text evidence="2">The sequence shown here is derived from an EMBL/GenBank/DDBJ whole genome shotgun (WGS) entry which is preliminary data.</text>
</comment>
<feature type="transmembrane region" description="Helical" evidence="1">
    <location>
        <begin position="176"/>
        <end position="195"/>
    </location>
</feature>
<keyword evidence="1" id="KW-0812">Transmembrane</keyword>
<name>A0A081RCM5_SPHCR</name>
<feature type="transmembrane region" description="Helical" evidence="1">
    <location>
        <begin position="64"/>
        <end position="82"/>
    </location>
</feature>
<evidence type="ECO:0008006" key="4">
    <source>
        <dbReference type="Google" id="ProtNLM"/>
    </source>
</evidence>
<dbReference type="PATRIC" id="fig|46429.4.peg.2712"/>
<reference evidence="2 3" key="1">
    <citation type="submission" date="2014-02" db="EMBL/GenBank/DDBJ databases">
        <title>Whole genome sequence of Sphingobium chlorophenolicum NBRC 16172.</title>
        <authorList>
            <person name="Gan H.M."/>
            <person name="Gan H.Y."/>
            <person name="Chew T.H."/>
            <person name="Savka M.A."/>
        </authorList>
    </citation>
    <scope>NUCLEOTIDE SEQUENCE [LARGE SCALE GENOMIC DNA]</scope>
    <source>
        <strain evidence="2 3">NBRC 16172</strain>
    </source>
</reference>
<sequence>MKLFAGVEGKARLAGLFILGAMAARIFGDAVVRAALVVPGNGRETARNIADYPWLYRAGEGADVAMLCGMIVATALLYALFVPTGRTLARMAAVMSLTGIATLAASGLMTMAPPILLDGAPHPGIGTAEVHSLVQLSLALGQAGQGMGRIFIGLYLSLIGLLAFRSGRLPKAVGVGLALGGFSQMAVRSAALIAPDMADATVIQADIVALLAEAAFALSLLIFWRPRPFPARSEADL</sequence>
<dbReference type="InterPro" id="IPR025495">
    <property type="entry name" value="DUF4386"/>
</dbReference>
<evidence type="ECO:0000313" key="3">
    <source>
        <dbReference type="Proteomes" id="UP000028411"/>
    </source>
</evidence>